<reference evidence="2" key="1">
    <citation type="journal article" date="2003" name="Genome Biol.">
        <title>An integrated gene annotation and transcriptional profiling approach towards the full gene content of the Drosophila genome.</title>
        <authorList>
            <person name="Hild M."/>
            <person name="Beckmann B."/>
            <person name="Haas S.A."/>
            <person name="Koch B."/>
            <person name="Solovyev V."/>
            <person name="Busold C."/>
            <person name="Fellenberg K."/>
            <person name="Boutros M."/>
            <person name="Vingron M."/>
            <person name="Sauer F."/>
            <person name="Hoheisel J.D."/>
            <person name="Paro R."/>
        </authorList>
    </citation>
    <scope>NUCLEOTIDE SEQUENCE</scope>
</reference>
<feature type="transmembrane region" description="Helical" evidence="1">
    <location>
        <begin position="17"/>
        <end position="39"/>
    </location>
</feature>
<keyword evidence="1" id="KW-0812">Transmembrane</keyword>
<dbReference type="EMBL" id="BK003589">
    <property type="protein sequence ID" value="DAA03788.1"/>
    <property type="molecule type" value="Genomic_DNA"/>
</dbReference>
<protein>
    <submittedName>
        <fullName evidence="2">HDC03523</fullName>
    </submittedName>
</protein>
<sequence>MQRHGFISGLLAADRRLVFIFAFVFRIFCFWFLSAIPIYNETTHAACGGVRGAILPTKTRNRGPKTGPGDLRWTGQAGDAARCGAVRSDGNDGKRLFCVHCIFEIQNCMMARAAGPMVPGLQASSFKSLVSGPWSLFPRSLDLLWRRAFG</sequence>
<dbReference type="AlphaFoldDB" id="Q6IH27"/>
<keyword evidence="1" id="KW-1133">Transmembrane helix</keyword>
<gene>
    <name evidence="2" type="ORF">HDC03523</name>
</gene>
<evidence type="ECO:0000256" key="1">
    <source>
        <dbReference type="SAM" id="Phobius"/>
    </source>
</evidence>
<proteinExistence type="predicted"/>
<organism evidence="2">
    <name type="scientific">Drosophila melanogaster</name>
    <name type="common">Fruit fly</name>
    <dbReference type="NCBI Taxonomy" id="7227"/>
    <lineage>
        <taxon>Eukaryota</taxon>
        <taxon>Metazoa</taxon>
        <taxon>Ecdysozoa</taxon>
        <taxon>Arthropoda</taxon>
        <taxon>Hexapoda</taxon>
        <taxon>Insecta</taxon>
        <taxon>Pterygota</taxon>
        <taxon>Neoptera</taxon>
        <taxon>Endopterygota</taxon>
        <taxon>Diptera</taxon>
        <taxon>Brachycera</taxon>
        <taxon>Muscomorpha</taxon>
        <taxon>Ephydroidea</taxon>
        <taxon>Drosophilidae</taxon>
        <taxon>Drosophila</taxon>
        <taxon>Sophophora</taxon>
    </lineage>
</organism>
<accession>Q6IH27</accession>
<evidence type="ECO:0000313" key="2">
    <source>
        <dbReference type="EMBL" id="DAA03788.1"/>
    </source>
</evidence>
<name>Q6IH27_DROME</name>
<keyword evidence="1" id="KW-0472">Membrane</keyword>